<evidence type="ECO:0000313" key="6">
    <source>
        <dbReference type="Proteomes" id="UP000192501"/>
    </source>
</evidence>
<dbReference type="VEuPathDB" id="MicrosporidiaDB:HERIO_947"/>
<keyword evidence="1" id="KW-0863">Zinc-finger</keyword>
<feature type="domain" description="C2H2-type" evidence="2">
    <location>
        <begin position="63"/>
        <end position="90"/>
    </location>
</feature>
<keyword evidence="1" id="KW-0862">Zinc</keyword>
<dbReference type="GO" id="GO:0008270">
    <property type="term" value="F:zinc ion binding"/>
    <property type="evidence" value="ECO:0007669"/>
    <property type="project" value="UniProtKB-KW"/>
</dbReference>
<dbReference type="PROSITE" id="PS50157">
    <property type="entry name" value="ZINC_FINGER_C2H2_2"/>
    <property type="match status" value="1"/>
</dbReference>
<dbReference type="PROSITE" id="PS00028">
    <property type="entry name" value="ZINC_FINGER_C2H2_1"/>
    <property type="match status" value="1"/>
</dbReference>
<name>A0A1X0QJG9_9MICR</name>
<dbReference type="InterPro" id="IPR036236">
    <property type="entry name" value="Znf_C2H2_sf"/>
</dbReference>
<organism evidence="4 6">
    <name type="scientific">Hepatospora eriocheir</name>
    <dbReference type="NCBI Taxonomy" id="1081669"/>
    <lineage>
        <taxon>Eukaryota</taxon>
        <taxon>Fungi</taxon>
        <taxon>Fungi incertae sedis</taxon>
        <taxon>Microsporidia</taxon>
        <taxon>Hepatosporidae</taxon>
        <taxon>Hepatospora</taxon>
    </lineage>
</organism>
<evidence type="ECO:0000256" key="1">
    <source>
        <dbReference type="PROSITE-ProRule" id="PRU00042"/>
    </source>
</evidence>
<gene>
    <name evidence="4" type="primary">Z6B5</name>
    <name evidence="4" type="ORF">A0H76_2689</name>
    <name evidence="3" type="ORF">HERIO_947</name>
</gene>
<protein>
    <submittedName>
        <fullName evidence="4">Z6B5</fullName>
    </submittedName>
</protein>
<dbReference type="Proteomes" id="UP000192356">
    <property type="component" value="Unassembled WGS sequence"/>
</dbReference>
<dbReference type="VEuPathDB" id="MicrosporidiaDB:A0H76_2689"/>
<sequence length="144" mass="17336">MKDCKWKDCNEKVNDLHKHLLEHISTVKEMKCKWIDCKFYDYKLLNKSDLNNHIRLHTGELTLLCNVCGRGFIKEDLMKQHLIKHKIDTETNANISNELFSLCENRECELIELEEAFKERQYQMNLIRVLKDEFIRDKSKDTKF</sequence>
<accession>A0A1X0QJG9</accession>
<comment type="caution">
    <text evidence="4">The sequence shown here is derived from an EMBL/GenBank/DDBJ whole genome shotgun (WGS) entry which is preliminary data.</text>
</comment>
<dbReference type="EMBL" id="LVKB01000037">
    <property type="protein sequence ID" value="ORD97171.1"/>
    <property type="molecule type" value="Genomic_DNA"/>
</dbReference>
<dbReference type="Proteomes" id="UP000192501">
    <property type="component" value="Unassembled WGS sequence"/>
</dbReference>
<proteinExistence type="predicted"/>
<keyword evidence="5" id="KW-1185">Reference proteome</keyword>
<evidence type="ECO:0000313" key="5">
    <source>
        <dbReference type="Proteomes" id="UP000192356"/>
    </source>
</evidence>
<dbReference type="InterPro" id="IPR013087">
    <property type="entry name" value="Znf_C2H2_type"/>
</dbReference>
<keyword evidence="1" id="KW-0479">Metal-binding</keyword>
<reference evidence="5 6" key="1">
    <citation type="journal article" date="2017" name="Environ. Microbiol.">
        <title>Decay of the glycolytic pathway and adaptation to intranuclear parasitism within Enterocytozoonidae microsporidia.</title>
        <authorList>
            <person name="Wiredu Boakye D."/>
            <person name="Jaroenlak P."/>
            <person name="Prachumwat A."/>
            <person name="Williams T.A."/>
            <person name="Bateman K.S."/>
            <person name="Itsathitphaisarn O."/>
            <person name="Sritunyalucksana K."/>
            <person name="Paszkiewicz K.H."/>
            <person name="Moore K.A."/>
            <person name="Stentiford G.D."/>
            <person name="Williams B.A."/>
        </authorList>
    </citation>
    <scope>NUCLEOTIDE SEQUENCE [LARGE SCALE GENOMIC DNA]</scope>
    <source>
        <strain evidence="4">Canceri</strain>
        <strain evidence="6">canceri</strain>
        <strain evidence="3 5">GB1</strain>
    </source>
</reference>
<evidence type="ECO:0000259" key="2">
    <source>
        <dbReference type="PROSITE" id="PS50157"/>
    </source>
</evidence>
<dbReference type="AlphaFoldDB" id="A0A1X0QJG9"/>
<dbReference type="EMBL" id="LTAI01000090">
    <property type="protein sequence ID" value="ORD99920.1"/>
    <property type="molecule type" value="Genomic_DNA"/>
</dbReference>
<evidence type="ECO:0000313" key="4">
    <source>
        <dbReference type="EMBL" id="ORD99920.1"/>
    </source>
</evidence>
<dbReference type="SUPFAM" id="SSF57667">
    <property type="entry name" value="beta-beta-alpha zinc fingers"/>
    <property type="match status" value="1"/>
</dbReference>
<dbReference type="SMART" id="SM00355">
    <property type="entry name" value="ZnF_C2H2"/>
    <property type="match status" value="3"/>
</dbReference>
<dbReference type="OrthoDB" id="2188412at2759"/>
<evidence type="ECO:0000313" key="3">
    <source>
        <dbReference type="EMBL" id="ORD97171.1"/>
    </source>
</evidence>
<dbReference type="Gene3D" id="3.30.160.60">
    <property type="entry name" value="Classic Zinc Finger"/>
    <property type="match status" value="1"/>
</dbReference>